<dbReference type="Gene3D" id="3.40.50.720">
    <property type="entry name" value="NAD(P)-binding Rossmann-like Domain"/>
    <property type="match status" value="1"/>
</dbReference>
<dbReference type="Proteomes" id="UP001353858">
    <property type="component" value="Unassembled WGS sequence"/>
</dbReference>
<dbReference type="GO" id="GO:0016491">
    <property type="term" value="F:oxidoreductase activity"/>
    <property type="evidence" value="ECO:0007669"/>
    <property type="project" value="UniProtKB-KW"/>
</dbReference>
<dbReference type="AlphaFoldDB" id="A0AAN7SQF6"/>
<keyword evidence="2" id="KW-0597">Phosphoprotein</keyword>
<keyword evidence="3 4" id="KW-0808">Transferase</keyword>
<name>A0AAN7SQF6_9COLE</name>
<dbReference type="InterPro" id="IPR014030">
    <property type="entry name" value="Ketoacyl_synth_N"/>
</dbReference>
<dbReference type="GO" id="GO:0016787">
    <property type="term" value="F:hydrolase activity"/>
    <property type="evidence" value="ECO:0007669"/>
    <property type="project" value="UniProtKB-KW"/>
</dbReference>
<evidence type="ECO:0000256" key="2">
    <source>
        <dbReference type="ARBA" id="ARBA00022553"/>
    </source>
</evidence>
<dbReference type="Gene3D" id="3.40.47.10">
    <property type="match status" value="1"/>
</dbReference>
<dbReference type="SMART" id="SM00825">
    <property type="entry name" value="PKS_KS"/>
    <property type="match status" value="1"/>
</dbReference>
<dbReference type="CDD" id="cd00833">
    <property type="entry name" value="PKS"/>
    <property type="match status" value="1"/>
</dbReference>
<dbReference type="Pfam" id="PF00109">
    <property type="entry name" value="ketoacyl-synt"/>
    <property type="match status" value="1"/>
</dbReference>
<dbReference type="EMBL" id="JARPUR010000004">
    <property type="protein sequence ID" value="KAK4878175.1"/>
    <property type="molecule type" value="Genomic_DNA"/>
</dbReference>
<evidence type="ECO:0000256" key="4">
    <source>
        <dbReference type="RuleBase" id="RU003694"/>
    </source>
</evidence>
<dbReference type="PROSITE" id="PS00606">
    <property type="entry name" value="KS3_1"/>
    <property type="match status" value="1"/>
</dbReference>
<dbReference type="InterPro" id="IPR050091">
    <property type="entry name" value="PKS_NRPS_Biosynth_Enz"/>
</dbReference>
<sequence>MQQTNEKIIVSGIAGVFPNLNDVAELYTNLNNKIQSFNCVDPYWKVLTFGVSPVIGRLPFETKFDAGFFGVHQKQAEDMHHACRILLELAVGAVIDGSKTGVFVASSGIEPGNEWISHKLSSPNFGIVGSTWSTFAEWISYYFQLQGPSISIDSGCASSLYAVHQAVLAIRTGRCDNAIICGFNVIQNPYLHFALQQVGVLNTNGNGNVFDDLSNGYIRSEAMAVIFVQKLQNAKRIYAEILNIKTNCDGFKEMGIAHPSDEMIACLFQEVYDEVNVDPKTVTFVECHVAGTAVGISQETKAIEQVFYSDKKTPILVGSIKANIGHSEGACGLASLIKILIGLQHNCILPNPDYQNLSQNSDALQNGKIAVVTQRVSLPTDQTVIIGCTSFGFGGTNGHLALKHYNKLQHSKQLKNFIRLVCFSARTMSSIRKIIDSVKNNPTEEYLALLQNIFRIRKILLTKEVDILQLWNQKEELDFADYVFATVILQIVLTDLFKDLLQEKITIVYGFSSGVIASAYAQETLPLETVLFLAYELRSRLKTITNVNCMENEEIILREIKFVCEEKNTGICKLKVNVLKLFKNADMKLAPNVTKVVIGSCENNGQFSFNSNITLLHLLGRLYVLGFNLNLDKLYSSISWPIKAPLISPCIQWHHENDWHVPKFEMRSLSTHVVTMVLEHEHWKFLAGHIVDDRIVLPGAAYLSLAWNFYLMINRLSDQTKIVFEDVTFHRITFLVKHKPLTLTVNFMKVQKKFEINEGNDCLVTGRIRAWITDFELTINFKPTAKPKIVMRTEDIYKKLNLHGYSYTNKFCCLQEASLDGTTGLIKWNNWITFFDGMLQFPLLMKPLDDLYLPAKIERLTIDPQNHAQAITKHNNLLPITYELDSNVVSTPGVELRNIIFTNTKKHAPEEPILETYKFVPFDANFSLETSVKVHIQLVAENIFNTLNVIEVVDSFSTTTKLRCPIIDNVLKNEYPINKHLFVYSTNVLDCPNISIEYKTIDQLPFDTNLLVISGGSKRQIKIEQILQNHNGFILSRETLSFEKFKHAEVVLTHRTNSENLVMLRKSLEIPKRLIEVKSDFAWLEQLKLSLSQNEKVLLVAQNDPTSGILGLVCCLKQEVGQSVSCIFLPDCDKNIRL</sequence>
<dbReference type="Pfam" id="PF21089">
    <property type="entry name" value="PKS_DH_N"/>
    <property type="match status" value="1"/>
</dbReference>
<comment type="caution">
    <text evidence="6">The sequence shown here is derived from an EMBL/GenBank/DDBJ whole genome shotgun (WGS) entry which is preliminary data.</text>
</comment>
<dbReference type="Pfam" id="PF02801">
    <property type="entry name" value="Ketoacyl-synt_C"/>
    <property type="match status" value="1"/>
</dbReference>
<evidence type="ECO:0000256" key="1">
    <source>
        <dbReference type="ARBA" id="ARBA00022450"/>
    </source>
</evidence>
<dbReference type="PANTHER" id="PTHR43775:SF23">
    <property type="entry name" value="FATTY ACID SYNTHASE 3"/>
    <property type="match status" value="1"/>
</dbReference>
<evidence type="ECO:0000256" key="3">
    <source>
        <dbReference type="ARBA" id="ARBA00022679"/>
    </source>
</evidence>
<dbReference type="InterPro" id="IPR049391">
    <property type="entry name" value="FAS_pseudo-KR"/>
</dbReference>
<proteinExistence type="inferred from homology"/>
<keyword evidence="7" id="KW-1185">Reference proteome</keyword>
<feature type="domain" description="Ketosynthase family 3 (KS3)" evidence="5">
    <location>
        <begin position="5"/>
        <end position="404"/>
    </location>
</feature>
<dbReference type="InterPro" id="IPR016035">
    <property type="entry name" value="Acyl_Trfase/lysoPLipase"/>
</dbReference>
<accession>A0AAN7SQF6</accession>
<dbReference type="InterPro" id="IPR049552">
    <property type="entry name" value="PKS_DH_N"/>
</dbReference>
<dbReference type="SUPFAM" id="SSF53901">
    <property type="entry name" value="Thiolase-like"/>
    <property type="match status" value="1"/>
</dbReference>
<keyword evidence="1" id="KW-0596">Phosphopantetheine</keyword>
<dbReference type="GO" id="GO:0004312">
    <property type="term" value="F:fatty acid synthase activity"/>
    <property type="evidence" value="ECO:0007669"/>
    <property type="project" value="UniProtKB-EC"/>
</dbReference>
<dbReference type="PROSITE" id="PS52004">
    <property type="entry name" value="KS3_2"/>
    <property type="match status" value="1"/>
</dbReference>
<reference evidence="7" key="1">
    <citation type="submission" date="2023-01" db="EMBL/GenBank/DDBJ databases">
        <title>Key to firefly adult light organ development and bioluminescence: homeobox transcription factors regulate luciferase expression and transportation to peroxisome.</title>
        <authorList>
            <person name="Fu X."/>
        </authorList>
    </citation>
    <scope>NUCLEOTIDE SEQUENCE [LARGE SCALE GENOMIC DNA]</scope>
</reference>
<dbReference type="SUPFAM" id="SSF52151">
    <property type="entry name" value="FabD/lysophospholipase-like"/>
    <property type="match status" value="1"/>
</dbReference>
<dbReference type="Gene3D" id="3.10.129.110">
    <property type="entry name" value="Polyketide synthase dehydratase"/>
    <property type="match status" value="1"/>
</dbReference>
<dbReference type="Gene3D" id="3.30.70.3290">
    <property type="match status" value="2"/>
</dbReference>
<dbReference type="InterPro" id="IPR020841">
    <property type="entry name" value="PKS_Beta-ketoAc_synthase_dom"/>
</dbReference>
<evidence type="ECO:0000259" key="5">
    <source>
        <dbReference type="PROSITE" id="PS52004"/>
    </source>
</evidence>
<evidence type="ECO:0000313" key="7">
    <source>
        <dbReference type="Proteomes" id="UP001353858"/>
    </source>
</evidence>
<dbReference type="GO" id="GO:0006633">
    <property type="term" value="P:fatty acid biosynthetic process"/>
    <property type="evidence" value="ECO:0007669"/>
    <property type="project" value="UniProtKB-KW"/>
</dbReference>
<dbReference type="InterPro" id="IPR042104">
    <property type="entry name" value="PKS_dehydratase_sf"/>
</dbReference>
<gene>
    <name evidence="6" type="ORF">RN001_010681</name>
</gene>
<dbReference type="InterPro" id="IPR016039">
    <property type="entry name" value="Thiolase-like"/>
</dbReference>
<evidence type="ECO:0000313" key="6">
    <source>
        <dbReference type="EMBL" id="KAK4878175.1"/>
    </source>
</evidence>
<dbReference type="GO" id="GO:0004315">
    <property type="term" value="F:3-oxoacyl-[acyl-carrier-protein] synthase activity"/>
    <property type="evidence" value="ECO:0007669"/>
    <property type="project" value="InterPro"/>
</dbReference>
<dbReference type="InterPro" id="IPR032821">
    <property type="entry name" value="PKS_assoc"/>
</dbReference>
<comment type="similarity">
    <text evidence="4">Belongs to the thiolase-like superfamily. Beta-ketoacyl-ACP synthases family.</text>
</comment>
<organism evidence="6 7">
    <name type="scientific">Aquatica leii</name>
    <dbReference type="NCBI Taxonomy" id="1421715"/>
    <lineage>
        <taxon>Eukaryota</taxon>
        <taxon>Metazoa</taxon>
        <taxon>Ecdysozoa</taxon>
        <taxon>Arthropoda</taxon>
        <taxon>Hexapoda</taxon>
        <taxon>Insecta</taxon>
        <taxon>Pterygota</taxon>
        <taxon>Neoptera</taxon>
        <taxon>Endopterygota</taxon>
        <taxon>Coleoptera</taxon>
        <taxon>Polyphaga</taxon>
        <taxon>Elateriformia</taxon>
        <taxon>Elateroidea</taxon>
        <taxon>Lampyridae</taxon>
        <taxon>Luciolinae</taxon>
        <taxon>Aquatica</taxon>
    </lineage>
</organism>
<dbReference type="PANTHER" id="PTHR43775">
    <property type="entry name" value="FATTY ACID SYNTHASE"/>
    <property type="match status" value="1"/>
</dbReference>
<protein>
    <recommendedName>
        <fullName evidence="5">Ketosynthase family 3 (KS3) domain-containing protein</fullName>
    </recommendedName>
</protein>
<dbReference type="Pfam" id="PF16197">
    <property type="entry name" value="KAsynt_C_assoc"/>
    <property type="match status" value="1"/>
</dbReference>
<dbReference type="Pfam" id="PF21149">
    <property type="entry name" value="FAS_pseudo-KR"/>
    <property type="match status" value="1"/>
</dbReference>
<dbReference type="InterPro" id="IPR014031">
    <property type="entry name" value="Ketoacyl_synth_C"/>
</dbReference>
<dbReference type="InterPro" id="IPR018201">
    <property type="entry name" value="Ketoacyl_synth_AS"/>
</dbReference>